<evidence type="ECO:0000259" key="2">
    <source>
        <dbReference type="Pfam" id="PF08327"/>
    </source>
</evidence>
<dbReference type="Pfam" id="PF08327">
    <property type="entry name" value="AHSA1"/>
    <property type="match status" value="1"/>
</dbReference>
<dbReference type="EMBL" id="BAFE01000027">
    <property type="protein sequence ID" value="GAB47840.1"/>
    <property type="molecule type" value="Genomic_DNA"/>
</dbReference>
<name>H5UQ35_9MICO</name>
<keyword evidence="4" id="KW-1185">Reference proteome</keyword>
<dbReference type="AlphaFoldDB" id="H5UQ35"/>
<sequence length="135" mass="14919">MSLQHDTEAATPAGDDAVEVVRQVAHPVGEVWARLTKREGIEALLGEGAMLGGKGDPWRAADGTYGVTRSYHPEEQIRVSWHADDDAPATLVDLRMKNEGDGSLLTLRHEHLDASADREALTRRWETALDRLVQR</sequence>
<gene>
    <name evidence="3" type="ORF">MOPEL_029_01210</name>
</gene>
<evidence type="ECO:0000313" key="3">
    <source>
        <dbReference type="EMBL" id="GAB47840.1"/>
    </source>
</evidence>
<comment type="similarity">
    <text evidence="1">Belongs to the AHA1 family.</text>
</comment>
<proteinExistence type="inferred from homology"/>
<dbReference type="Proteomes" id="UP000004367">
    <property type="component" value="Unassembled WGS sequence"/>
</dbReference>
<dbReference type="InterPro" id="IPR023393">
    <property type="entry name" value="START-like_dom_sf"/>
</dbReference>
<dbReference type="OrthoDB" id="3828589at2"/>
<organism evidence="3 4">
    <name type="scientific">Mobilicoccus pelagius NBRC 104925</name>
    <dbReference type="NCBI Taxonomy" id="1089455"/>
    <lineage>
        <taxon>Bacteria</taxon>
        <taxon>Bacillati</taxon>
        <taxon>Actinomycetota</taxon>
        <taxon>Actinomycetes</taxon>
        <taxon>Micrococcales</taxon>
        <taxon>Dermatophilaceae</taxon>
        <taxon>Mobilicoccus</taxon>
    </lineage>
</organism>
<evidence type="ECO:0000313" key="4">
    <source>
        <dbReference type="Proteomes" id="UP000004367"/>
    </source>
</evidence>
<feature type="domain" description="Activator of Hsp90 ATPase homologue 1/2-like C-terminal" evidence="2">
    <location>
        <begin position="26"/>
        <end position="134"/>
    </location>
</feature>
<comment type="caution">
    <text evidence="3">The sequence shown here is derived from an EMBL/GenBank/DDBJ whole genome shotgun (WGS) entry which is preliminary data.</text>
</comment>
<dbReference type="InterPro" id="IPR013538">
    <property type="entry name" value="ASHA1/2-like_C"/>
</dbReference>
<dbReference type="Gene3D" id="3.30.530.20">
    <property type="match status" value="1"/>
</dbReference>
<protein>
    <recommendedName>
        <fullName evidence="2">Activator of Hsp90 ATPase homologue 1/2-like C-terminal domain-containing protein</fullName>
    </recommendedName>
</protein>
<dbReference type="STRING" id="1089455.MOPEL_029_01210"/>
<dbReference type="eggNOG" id="COG3832">
    <property type="taxonomic scope" value="Bacteria"/>
</dbReference>
<reference evidence="3 4" key="1">
    <citation type="submission" date="2012-02" db="EMBL/GenBank/DDBJ databases">
        <title>Whole genome shotgun sequence of Mobilicoccus pelagius NBRC 104925.</title>
        <authorList>
            <person name="Yoshida Y."/>
            <person name="Hosoyama A."/>
            <person name="Tsuchikane K."/>
            <person name="Katsumata H."/>
            <person name="Yamazaki S."/>
            <person name="Fujita N."/>
        </authorList>
    </citation>
    <scope>NUCLEOTIDE SEQUENCE [LARGE SCALE GENOMIC DNA]</scope>
    <source>
        <strain evidence="3 4">NBRC 104925</strain>
    </source>
</reference>
<dbReference type="SUPFAM" id="SSF55961">
    <property type="entry name" value="Bet v1-like"/>
    <property type="match status" value="1"/>
</dbReference>
<evidence type="ECO:0000256" key="1">
    <source>
        <dbReference type="ARBA" id="ARBA00006817"/>
    </source>
</evidence>
<dbReference type="RefSeq" id="WP_009481738.1">
    <property type="nucleotide sequence ID" value="NZ_BAFE01000027.1"/>
</dbReference>
<accession>H5UQ35</accession>